<accession>A0ABQ7LCI3</accession>
<dbReference type="Proteomes" id="UP000823674">
    <property type="component" value="Chromosome A09"/>
</dbReference>
<dbReference type="CDD" id="cd06849">
    <property type="entry name" value="lipoyl_domain"/>
    <property type="match status" value="1"/>
</dbReference>
<evidence type="ECO:0000313" key="7">
    <source>
        <dbReference type="EMBL" id="KAG5384286.1"/>
    </source>
</evidence>
<dbReference type="PROSITE" id="PS51826">
    <property type="entry name" value="PSBD"/>
    <property type="match status" value="1"/>
</dbReference>
<dbReference type="PROSITE" id="PS50968">
    <property type="entry name" value="BIOTINYL_LIPOYL"/>
    <property type="match status" value="1"/>
</dbReference>
<protein>
    <recommendedName>
        <fullName evidence="4">Dihydrolipoamide acetyltransferase component of pyruvate dehydrogenase complex</fullName>
        <ecNumber evidence="4">2.3.1.-</ecNumber>
    </recommendedName>
</protein>
<evidence type="ECO:0000259" key="6">
    <source>
        <dbReference type="PROSITE" id="PS51826"/>
    </source>
</evidence>
<evidence type="ECO:0000256" key="3">
    <source>
        <dbReference type="ARBA" id="ARBA00022946"/>
    </source>
</evidence>
<keyword evidence="2 4" id="KW-0450">Lipoyl</keyword>
<evidence type="ECO:0000313" key="8">
    <source>
        <dbReference type="Proteomes" id="UP000823674"/>
    </source>
</evidence>
<dbReference type="Gene3D" id="3.30.559.10">
    <property type="entry name" value="Chloramphenicol acetyltransferase-like domain"/>
    <property type="match status" value="1"/>
</dbReference>
<feature type="domain" description="Peripheral subunit-binding (PSBD)" evidence="6">
    <location>
        <begin position="175"/>
        <end position="212"/>
    </location>
</feature>
<sequence>MSRLLNTSFLPSSTCRTRSSSSSAPHFRVNKPRVVTVRAKIREIFMPALSSTMTEGKIVSWVKSEGDKLSKGESVVVVESDKADMDVETFYDGYLAAIMVEEGGVAPVGSAIALLAETEEEIADARAKASVGGGGTSQAPPVVEVTVSSVPPPKAVSSASASAVHPASEGGKRVVASPYAKKLAKELKVELAALVGSGPMGRIVAKDVEAAVAAAPPPPPVHLAPGVGVELGSVVPFTTMQGAVSRNMAESLSVPTFRVGYTINTDALDALYKKIKSKGVTMTALLAKATALALAKHPLVNSSCRDGNSFVYNSSINIAVAVAIDGGLITPVLQNADKVDIYSLSRKWKELVDKARAKQLQPQEYNTGTFTLSNLGMFGVDRFDAILPPGTGAIMAVGASQPTVVATKDGRIGMKNQMQVNVTADHRVIYGADLAQFLQTLASIIEDPKDLTF</sequence>
<dbReference type="InterPro" id="IPR045257">
    <property type="entry name" value="E2/Pdx1"/>
</dbReference>
<dbReference type="InterPro" id="IPR003016">
    <property type="entry name" value="2-oxoA_DH_lipoyl-BS"/>
</dbReference>
<evidence type="ECO:0000256" key="4">
    <source>
        <dbReference type="RuleBase" id="RU003423"/>
    </source>
</evidence>
<comment type="caution">
    <text evidence="7">The sequence shown here is derived from an EMBL/GenBank/DDBJ whole genome shotgun (WGS) entry which is preliminary data.</text>
</comment>
<dbReference type="SUPFAM" id="SSF52777">
    <property type="entry name" value="CoA-dependent acyltransferases"/>
    <property type="match status" value="1"/>
</dbReference>
<dbReference type="Pfam" id="PF00364">
    <property type="entry name" value="Biotin_lipoyl"/>
    <property type="match status" value="1"/>
</dbReference>
<evidence type="ECO:0000256" key="1">
    <source>
        <dbReference type="ARBA" id="ARBA00007317"/>
    </source>
</evidence>
<dbReference type="Pfam" id="PF00198">
    <property type="entry name" value="2-oxoacid_dh"/>
    <property type="match status" value="1"/>
</dbReference>
<dbReference type="InterPro" id="IPR011053">
    <property type="entry name" value="Single_hybrid_motif"/>
</dbReference>
<proteinExistence type="inferred from homology"/>
<evidence type="ECO:0000259" key="5">
    <source>
        <dbReference type="PROSITE" id="PS50968"/>
    </source>
</evidence>
<dbReference type="PROSITE" id="PS00189">
    <property type="entry name" value="LIPOYL"/>
    <property type="match status" value="1"/>
</dbReference>
<keyword evidence="8" id="KW-1185">Reference proteome</keyword>
<feature type="domain" description="Lipoyl-binding" evidence="5">
    <location>
        <begin position="41"/>
        <end position="116"/>
    </location>
</feature>
<keyword evidence="4" id="KW-0808">Transferase</keyword>
<dbReference type="InterPro" id="IPR000089">
    <property type="entry name" value="Biotin_lipoyl"/>
</dbReference>
<comment type="similarity">
    <text evidence="1 4">Belongs to the 2-oxoacid dehydrogenase family.</text>
</comment>
<dbReference type="InterPro" id="IPR001078">
    <property type="entry name" value="2-oxoacid_DH_actylTfrase"/>
</dbReference>
<dbReference type="Gene3D" id="2.40.50.100">
    <property type="match status" value="1"/>
</dbReference>
<reference evidence="7 8" key="1">
    <citation type="submission" date="2021-03" db="EMBL/GenBank/DDBJ databases">
        <authorList>
            <person name="King G.J."/>
            <person name="Bancroft I."/>
            <person name="Baten A."/>
            <person name="Bloomfield J."/>
            <person name="Borpatragohain P."/>
            <person name="He Z."/>
            <person name="Irish N."/>
            <person name="Irwin J."/>
            <person name="Liu K."/>
            <person name="Mauleon R.P."/>
            <person name="Moore J."/>
            <person name="Morris R."/>
            <person name="Ostergaard L."/>
            <person name="Wang B."/>
            <person name="Wells R."/>
        </authorList>
    </citation>
    <scope>NUCLEOTIDE SEQUENCE [LARGE SCALE GENOMIC DNA]</scope>
    <source>
        <strain evidence="7">R-o-18</strain>
        <tissue evidence="7">Leaf</tissue>
    </source>
</reference>
<dbReference type="InterPro" id="IPR036625">
    <property type="entry name" value="E3-bd_dom_sf"/>
</dbReference>
<dbReference type="EC" id="2.3.1.-" evidence="4"/>
<keyword evidence="3" id="KW-0809">Transit peptide</keyword>
<dbReference type="Pfam" id="PF02817">
    <property type="entry name" value="E3_binding"/>
    <property type="match status" value="1"/>
</dbReference>
<dbReference type="InterPro" id="IPR004167">
    <property type="entry name" value="PSBD"/>
</dbReference>
<dbReference type="EMBL" id="JADBGQ010000008">
    <property type="protein sequence ID" value="KAG5384286.1"/>
    <property type="molecule type" value="Genomic_DNA"/>
</dbReference>
<keyword evidence="4" id="KW-0012">Acyltransferase</keyword>
<dbReference type="PANTHER" id="PTHR23151">
    <property type="entry name" value="DIHYDROLIPOAMIDE ACETYL/SUCCINYL-TRANSFERASE-RELATED"/>
    <property type="match status" value="1"/>
</dbReference>
<dbReference type="Gene3D" id="4.10.320.10">
    <property type="entry name" value="E3-binding domain"/>
    <property type="match status" value="1"/>
</dbReference>
<gene>
    <name evidence="7" type="primary">A09p040970.1_BraROA</name>
    <name evidence="7" type="ORF">IGI04_035756</name>
</gene>
<organism evidence="7 8">
    <name type="scientific">Brassica rapa subsp. trilocularis</name>
    <dbReference type="NCBI Taxonomy" id="1813537"/>
    <lineage>
        <taxon>Eukaryota</taxon>
        <taxon>Viridiplantae</taxon>
        <taxon>Streptophyta</taxon>
        <taxon>Embryophyta</taxon>
        <taxon>Tracheophyta</taxon>
        <taxon>Spermatophyta</taxon>
        <taxon>Magnoliopsida</taxon>
        <taxon>eudicotyledons</taxon>
        <taxon>Gunneridae</taxon>
        <taxon>Pentapetalae</taxon>
        <taxon>rosids</taxon>
        <taxon>malvids</taxon>
        <taxon>Brassicales</taxon>
        <taxon>Brassicaceae</taxon>
        <taxon>Brassiceae</taxon>
        <taxon>Brassica</taxon>
    </lineage>
</organism>
<dbReference type="SUPFAM" id="SSF47005">
    <property type="entry name" value="Peripheral subunit-binding domain of 2-oxo acid dehydrogenase complex"/>
    <property type="match status" value="1"/>
</dbReference>
<dbReference type="PANTHER" id="PTHR23151:SF75">
    <property type="entry name" value="DIHYDROLIPOYLLYSINE-RESIDUE ACETYLTRANSFERASE COMPONENT 5 OF PYRUVATE DEHYDROGENASE COMPLEX, CHLOROPLASTIC"/>
    <property type="match status" value="1"/>
</dbReference>
<comment type="cofactor">
    <cofactor evidence="4">
        <name>(R)-lipoate</name>
        <dbReference type="ChEBI" id="CHEBI:83088"/>
    </cofactor>
</comment>
<name>A0ABQ7LCI3_BRACM</name>
<dbReference type="InterPro" id="IPR023213">
    <property type="entry name" value="CAT-like_dom_sf"/>
</dbReference>
<evidence type="ECO:0000256" key="2">
    <source>
        <dbReference type="ARBA" id="ARBA00022823"/>
    </source>
</evidence>
<dbReference type="SUPFAM" id="SSF51230">
    <property type="entry name" value="Single hybrid motif"/>
    <property type="match status" value="1"/>
</dbReference>